<keyword evidence="2" id="KW-0547">Nucleotide-binding</keyword>
<dbReference type="PANTHER" id="PTHR11361:SF20">
    <property type="entry name" value="MUTS PROTEIN HOMOLOG 5"/>
    <property type="match status" value="1"/>
</dbReference>
<gene>
    <name evidence="7" type="primary">LOC106123872</name>
</gene>
<comment type="similarity">
    <text evidence="1">Belongs to the DNA mismatch repair MutS family.</text>
</comment>
<sequence>KLLYDINSCSPSSLIAMAKVAKEMNFVRPTLTTEKVIRIKQGRHPLYAASCDALVPNDAESSLEAGLVKIITGPNASGKSVYLKQTGLIVYLAHIGSFVPAAAAEIGLLSHIFSRIKSTECVAAHMSAFLIDLRQVHELPLISPARRAKGITILFLWSADGADAARVHDQLSGDNRRVRQGHGGGGRARAARRLPQRAAGARAPLPARAARHALPRHQPLPSRHAAPHLPCQFTSLQLILCTFHGAIPMSIT</sequence>
<dbReference type="GO" id="GO:0005524">
    <property type="term" value="F:ATP binding"/>
    <property type="evidence" value="ECO:0007669"/>
    <property type="project" value="UniProtKB-KW"/>
</dbReference>
<evidence type="ECO:0000256" key="4">
    <source>
        <dbReference type="ARBA" id="ARBA00023125"/>
    </source>
</evidence>
<evidence type="ECO:0000256" key="3">
    <source>
        <dbReference type="ARBA" id="ARBA00022840"/>
    </source>
</evidence>
<feature type="domain" description="DNA mismatch repair proteins mutS family" evidence="6">
    <location>
        <begin position="66"/>
        <end position="203"/>
    </location>
</feature>
<protein>
    <submittedName>
        <fullName evidence="7">DNA mismatch repair protein MutS-like</fullName>
    </submittedName>
</protein>
<name>A0AAJ7EFR1_PAPXU</name>
<dbReference type="GO" id="GO:0140664">
    <property type="term" value="F:ATP-dependent DNA damage sensor activity"/>
    <property type="evidence" value="ECO:0007669"/>
    <property type="project" value="InterPro"/>
</dbReference>
<keyword evidence="4" id="KW-0238">DNA-binding</keyword>
<dbReference type="SMART" id="SM00534">
    <property type="entry name" value="MUTSac"/>
    <property type="match status" value="1"/>
</dbReference>
<accession>A0AAJ7EFR1</accession>
<evidence type="ECO:0000256" key="5">
    <source>
        <dbReference type="SAM" id="MobiDB-lite"/>
    </source>
</evidence>
<dbReference type="KEGG" id="pxu:106123872"/>
<dbReference type="PANTHER" id="PTHR11361">
    <property type="entry name" value="DNA MISMATCH REPAIR PROTEIN MUTS FAMILY MEMBER"/>
    <property type="match status" value="1"/>
</dbReference>
<dbReference type="GeneID" id="106123872"/>
<dbReference type="SUPFAM" id="SSF52540">
    <property type="entry name" value="P-loop containing nucleoside triphosphate hydrolases"/>
    <property type="match status" value="1"/>
</dbReference>
<dbReference type="InterPro" id="IPR027417">
    <property type="entry name" value="P-loop_NTPase"/>
</dbReference>
<feature type="non-terminal residue" evidence="7">
    <location>
        <position position="1"/>
    </location>
</feature>
<feature type="region of interest" description="Disordered" evidence="5">
    <location>
        <begin position="175"/>
        <end position="204"/>
    </location>
</feature>
<evidence type="ECO:0000256" key="1">
    <source>
        <dbReference type="ARBA" id="ARBA00006271"/>
    </source>
</evidence>
<evidence type="ECO:0000256" key="2">
    <source>
        <dbReference type="ARBA" id="ARBA00022741"/>
    </source>
</evidence>
<dbReference type="RefSeq" id="XP_013175737.1">
    <property type="nucleotide sequence ID" value="XM_013320283.1"/>
</dbReference>
<evidence type="ECO:0000259" key="6">
    <source>
        <dbReference type="SMART" id="SM00534"/>
    </source>
</evidence>
<reference evidence="7" key="1">
    <citation type="submission" date="2025-08" db="UniProtKB">
        <authorList>
            <consortium name="RefSeq"/>
        </authorList>
    </citation>
    <scope>IDENTIFICATION</scope>
</reference>
<proteinExistence type="inferred from homology"/>
<dbReference type="InterPro" id="IPR000432">
    <property type="entry name" value="DNA_mismatch_repair_MutS_C"/>
</dbReference>
<dbReference type="GO" id="GO:0051026">
    <property type="term" value="P:chiasma assembly"/>
    <property type="evidence" value="ECO:0007669"/>
    <property type="project" value="TreeGrafter"/>
</dbReference>
<dbReference type="Gene3D" id="3.40.50.300">
    <property type="entry name" value="P-loop containing nucleotide triphosphate hydrolases"/>
    <property type="match status" value="1"/>
</dbReference>
<dbReference type="AlphaFoldDB" id="A0AAJ7EFR1"/>
<evidence type="ECO:0000313" key="7">
    <source>
        <dbReference type="RefSeq" id="XP_013175737.1"/>
    </source>
</evidence>
<dbReference type="InterPro" id="IPR045076">
    <property type="entry name" value="MutS"/>
</dbReference>
<dbReference type="GO" id="GO:0030983">
    <property type="term" value="F:mismatched DNA binding"/>
    <property type="evidence" value="ECO:0007669"/>
    <property type="project" value="InterPro"/>
</dbReference>
<dbReference type="Pfam" id="PF00488">
    <property type="entry name" value="MutS_V"/>
    <property type="match status" value="1"/>
</dbReference>
<keyword evidence="3" id="KW-0067">ATP-binding</keyword>
<organism evidence="7">
    <name type="scientific">Papilio xuthus</name>
    <name type="common">Asian swallowtail butterfly</name>
    <dbReference type="NCBI Taxonomy" id="66420"/>
    <lineage>
        <taxon>Eukaryota</taxon>
        <taxon>Metazoa</taxon>
        <taxon>Ecdysozoa</taxon>
        <taxon>Arthropoda</taxon>
        <taxon>Hexapoda</taxon>
        <taxon>Insecta</taxon>
        <taxon>Pterygota</taxon>
        <taxon>Neoptera</taxon>
        <taxon>Endopterygota</taxon>
        <taxon>Lepidoptera</taxon>
        <taxon>Glossata</taxon>
        <taxon>Ditrysia</taxon>
        <taxon>Papilionoidea</taxon>
        <taxon>Papilionidae</taxon>
        <taxon>Papilioninae</taxon>
        <taxon>Papilio</taxon>
    </lineage>
</organism>
<dbReference type="Proteomes" id="UP000694872">
    <property type="component" value="Unplaced"/>
</dbReference>
<dbReference type="GO" id="GO:0006298">
    <property type="term" value="P:mismatch repair"/>
    <property type="evidence" value="ECO:0007669"/>
    <property type="project" value="InterPro"/>
</dbReference>
<dbReference type="GO" id="GO:0005634">
    <property type="term" value="C:nucleus"/>
    <property type="evidence" value="ECO:0007669"/>
    <property type="project" value="TreeGrafter"/>
</dbReference>